<dbReference type="PANTHER" id="PTHR43221">
    <property type="entry name" value="PROTEASE HTPX"/>
    <property type="match status" value="1"/>
</dbReference>
<evidence type="ECO:0000259" key="13">
    <source>
        <dbReference type="Pfam" id="PF01435"/>
    </source>
</evidence>
<evidence type="ECO:0000256" key="5">
    <source>
        <dbReference type="ARBA" id="ARBA00022723"/>
    </source>
</evidence>
<reference evidence="14" key="1">
    <citation type="journal article" date="2014" name="Int. J. Syst. Evol. Microbiol.">
        <title>Complete genome sequence of Corynebacterium casei LMG S-19264T (=DSM 44701T), isolated from a smear-ripened cheese.</title>
        <authorList>
            <consortium name="US DOE Joint Genome Institute (JGI-PGF)"/>
            <person name="Walter F."/>
            <person name="Albersmeier A."/>
            <person name="Kalinowski J."/>
            <person name="Ruckert C."/>
        </authorList>
    </citation>
    <scope>NUCLEOTIDE SEQUENCE</scope>
    <source>
        <strain evidence="14">CGMCC 1.15478</strain>
    </source>
</reference>
<sequence length="651" mass="70603">MNFFERQIEVKKSSRRLVVLFILAVLSIVVLANLLVVFLSLSGGAEPADIATFAIAATAITLVFIGGVSFFKTMMLRNGGGSQVARSLGAIPVPEDTTDPRMRRYRNVVEEIAIASSTPVPELFILPGEQGINAFAAGYTTADAAIAVTEGALERLNRDELQGVIAHEFAHVVNGDMRLNIRLIGVIAGLTALAVIGRVLLYSGGGRSSKNNNGAPIFIIGLIAISAGFIGVFFGRLIKAAVSRQRELLADASAVQFTRQTAGLAGALKKIGGLDAGSKMKNARTEDVSHMLFGEGMRFSSMYATHPPLVKRIKLLEPEFDERELQELQRRWKSAPPSGLREDQQMGLAAPNDLPPRPTQETPTGTPRQAPKPQPMAPSPGPRNAKEIVAGIGDPGAASYEYGEQVRRSIPESLADRAHHHEHVVPLVFGLLFSADENIRVAQHGIVLRTWGKTTADAAWFFAGEYTNLDPRLRLPLVEIGFPALRRRSKQELESIMATLSELIAADGNVSVFEYCLGTLIFTGLHESIHHRPKWSGKRHHLRGSAKEIATLLAVLAKVGHPQQGEAESAYQAGMNVVLPQSRIPFALPQQGILELESVWPSIDGLEGKEKQQLVEALVTVVMHDNVMSIEENELLRTVCAVLHCPVPPIV</sequence>
<evidence type="ECO:0000256" key="7">
    <source>
        <dbReference type="ARBA" id="ARBA00022833"/>
    </source>
</evidence>
<feature type="transmembrane region" description="Helical" evidence="12">
    <location>
        <begin position="50"/>
        <end position="71"/>
    </location>
</feature>
<proteinExistence type="predicted"/>
<feature type="region of interest" description="Disordered" evidence="11">
    <location>
        <begin position="329"/>
        <end position="389"/>
    </location>
</feature>
<feature type="transmembrane region" description="Helical" evidence="12">
    <location>
        <begin position="215"/>
        <end position="238"/>
    </location>
</feature>
<dbReference type="CDD" id="cd07340">
    <property type="entry name" value="M48B_Htpx_like"/>
    <property type="match status" value="1"/>
</dbReference>
<evidence type="ECO:0000313" key="15">
    <source>
        <dbReference type="Proteomes" id="UP000641514"/>
    </source>
</evidence>
<dbReference type="GO" id="GO:0046872">
    <property type="term" value="F:metal ion binding"/>
    <property type="evidence" value="ECO:0007669"/>
    <property type="project" value="UniProtKB-KW"/>
</dbReference>
<dbReference type="Proteomes" id="UP000641514">
    <property type="component" value="Unassembled WGS sequence"/>
</dbReference>
<dbReference type="InterPro" id="IPR001915">
    <property type="entry name" value="Peptidase_M48"/>
</dbReference>
<evidence type="ECO:0000256" key="4">
    <source>
        <dbReference type="ARBA" id="ARBA00022692"/>
    </source>
</evidence>
<protein>
    <submittedName>
        <fullName evidence="14">Zn-dependent protease</fullName>
    </submittedName>
</protein>
<accession>A0A916U476</accession>
<keyword evidence="6" id="KW-0378">Hydrolase</keyword>
<comment type="cofactor">
    <cofactor evidence="1">
        <name>Zn(2+)</name>
        <dbReference type="ChEBI" id="CHEBI:29105"/>
    </cofactor>
</comment>
<feature type="transmembrane region" description="Helical" evidence="12">
    <location>
        <begin position="17"/>
        <end position="38"/>
    </location>
</feature>
<evidence type="ECO:0000256" key="2">
    <source>
        <dbReference type="ARBA" id="ARBA00022475"/>
    </source>
</evidence>
<keyword evidence="4 12" id="KW-0812">Transmembrane</keyword>
<evidence type="ECO:0000313" key="14">
    <source>
        <dbReference type="EMBL" id="GGC56875.1"/>
    </source>
</evidence>
<dbReference type="GO" id="GO:0004222">
    <property type="term" value="F:metalloendopeptidase activity"/>
    <property type="evidence" value="ECO:0007669"/>
    <property type="project" value="InterPro"/>
</dbReference>
<keyword evidence="3 14" id="KW-0645">Protease</keyword>
<feature type="domain" description="Peptidase M48" evidence="13">
    <location>
        <begin position="104"/>
        <end position="317"/>
    </location>
</feature>
<dbReference type="AlphaFoldDB" id="A0A916U476"/>
<feature type="transmembrane region" description="Helical" evidence="12">
    <location>
        <begin position="183"/>
        <end position="203"/>
    </location>
</feature>
<keyword evidence="9" id="KW-0482">Metalloprotease</keyword>
<keyword evidence="8 12" id="KW-1133">Transmembrane helix</keyword>
<evidence type="ECO:0000256" key="12">
    <source>
        <dbReference type="SAM" id="Phobius"/>
    </source>
</evidence>
<dbReference type="GO" id="GO:0006508">
    <property type="term" value="P:proteolysis"/>
    <property type="evidence" value="ECO:0007669"/>
    <property type="project" value="UniProtKB-KW"/>
</dbReference>
<dbReference type="InterPro" id="IPR050083">
    <property type="entry name" value="HtpX_protease"/>
</dbReference>
<evidence type="ECO:0000256" key="9">
    <source>
        <dbReference type="ARBA" id="ARBA00023049"/>
    </source>
</evidence>
<organism evidence="14 15">
    <name type="scientific">Hoyosella rhizosphaerae</name>
    <dbReference type="NCBI Taxonomy" id="1755582"/>
    <lineage>
        <taxon>Bacteria</taxon>
        <taxon>Bacillati</taxon>
        <taxon>Actinomycetota</taxon>
        <taxon>Actinomycetes</taxon>
        <taxon>Mycobacteriales</taxon>
        <taxon>Hoyosellaceae</taxon>
        <taxon>Hoyosella</taxon>
    </lineage>
</organism>
<evidence type="ECO:0000256" key="10">
    <source>
        <dbReference type="ARBA" id="ARBA00023136"/>
    </source>
</evidence>
<keyword evidence="10 12" id="KW-0472">Membrane</keyword>
<dbReference type="RefSeq" id="WP_188670644.1">
    <property type="nucleotide sequence ID" value="NZ_BMJH01000001.1"/>
</dbReference>
<dbReference type="Pfam" id="PF01435">
    <property type="entry name" value="Peptidase_M48"/>
    <property type="match status" value="1"/>
</dbReference>
<evidence type="ECO:0000256" key="8">
    <source>
        <dbReference type="ARBA" id="ARBA00022989"/>
    </source>
</evidence>
<dbReference type="PANTHER" id="PTHR43221:SF2">
    <property type="entry name" value="PROTEASE HTPX HOMOLOG"/>
    <property type="match status" value="1"/>
</dbReference>
<name>A0A916U476_9ACTN</name>
<dbReference type="EMBL" id="BMJH01000001">
    <property type="protein sequence ID" value="GGC56875.1"/>
    <property type="molecule type" value="Genomic_DNA"/>
</dbReference>
<evidence type="ECO:0000256" key="6">
    <source>
        <dbReference type="ARBA" id="ARBA00022801"/>
    </source>
</evidence>
<feature type="compositionally biased region" description="Pro residues" evidence="11">
    <location>
        <begin position="370"/>
        <end position="381"/>
    </location>
</feature>
<dbReference type="Gene3D" id="3.30.2010.10">
    <property type="entry name" value="Metalloproteases ('zincins'), catalytic domain"/>
    <property type="match status" value="1"/>
</dbReference>
<evidence type="ECO:0000256" key="1">
    <source>
        <dbReference type="ARBA" id="ARBA00001947"/>
    </source>
</evidence>
<gene>
    <name evidence="14" type="ORF">GCM10011410_06720</name>
</gene>
<reference evidence="14" key="2">
    <citation type="submission" date="2020-09" db="EMBL/GenBank/DDBJ databases">
        <authorList>
            <person name="Sun Q."/>
            <person name="Zhou Y."/>
        </authorList>
    </citation>
    <scope>NUCLEOTIDE SEQUENCE</scope>
    <source>
        <strain evidence="14">CGMCC 1.15478</strain>
    </source>
</reference>
<keyword evidence="15" id="KW-1185">Reference proteome</keyword>
<keyword evidence="7" id="KW-0862">Zinc</keyword>
<comment type="caution">
    <text evidence="14">The sequence shown here is derived from an EMBL/GenBank/DDBJ whole genome shotgun (WGS) entry which is preliminary data.</text>
</comment>
<evidence type="ECO:0000256" key="11">
    <source>
        <dbReference type="SAM" id="MobiDB-lite"/>
    </source>
</evidence>
<keyword evidence="5" id="KW-0479">Metal-binding</keyword>
<keyword evidence="2" id="KW-1003">Cell membrane</keyword>
<evidence type="ECO:0000256" key="3">
    <source>
        <dbReference type="ARBA" id="ARBA00022670"/>
    </source>
</evidence>